<dbReference type="Pfam" id="PF08241">
    <property type="entry name" value="Methyltransf_11"/>
    <property type="match status" value="1"/>
</dbReference>
<evidence type="ECO:0000259" key="1">
    <source>
        <dbReference type="Pfam" id="PF08241"/>
    </source>
</evidence>
<evidence type="ECO:0000313" key="3">
    <source>
        <dbReference type="Proteomes" id="UP000032930"/>
    </source>
</evidence>
<evidence type="ECO:0000313" key="2">
    <source>
        <dbReference type="EMBL" id="CDM91090.1"/>
    </source>
</evidence>
<organism evidence="2 3">
    <name type="scientific">Xenorhabdus bovienii</name>
    <name type="common">Xenorhabdus nematophila subsp. bovienii</name>
    <dbReference type="NCBI Taxonomy" id="40576"/>
    <lineage>
        <taxon>Bacteria</taxon>
        <taxon>Pseudomonadati</taxon>
        <taxon>Pseudomonadota</taxon>
        <taxon>Gammaproteobacteria</taxon>
        <taxon>Enterobacterales</taxon>
        <taxon>Morganellaceae</taxon>
        <taxon>Xenorhabdus</taxon>
    </lineage>
</organism>
<dbReference type="RefSeq" id="WP_046337362.1">
    <property type="nucleotide sequence ID" value="NZ_CAWMEF010000001.1"/>
</dbReference>
<dbReference type="SUPFAM" id="SSF53335">
    <property type="entry name" value="S-adenosyl-L-methionine-dependent methyltransferases"/>
    <property type="match status" value="1"/>
</dbReference>
<dbReference type="Gene3D" id="3.40.50.150">
    <property type="entry name" value="Vaccinia Virus protein VP39"/>
    <property type="match status" value="1"/>
</dbReference>
<dbReference type="PANTHER" id="PTHR43591:SF110">
    <property type="entry name" value="RHODANESE DOMAIN-CONTAINING PROTEIN"/>
    <property type="match status" value="1"/>
</dbReference>
<dbReference type="Proteomes" id="UP000032930">
    <property type="component" value="Chromosome"/>
</dbReference>
<keyword evidence="2" id="KW-0489">Methyltransferase</keyword>
<dbReference type="CDD" id="cd02440">
    <property type="entry name" value="AdoMet_MTases"/>
    <property type="match status" value="1"/>
</dbReference>
<dbReference type="GO" id="GO:0032259">
    <property type="term" value="P:methylation"/>
    <property type="evidence" value="ECO:0007669"/>
    <property type="project" value="UniProtKB-KW"/>
</dbReference>
<reference evidence="2 3" key="1">
    <citation type="submission" date="2014-02" db="EMBL/GenBank/DDBJ databases">
        <authorList>
            <person name="Genoscope - CEA"/>
        </authorList>
    </citation>
    <scope>NUCLEOTIDE SEQUENCE [LARGE SCALE GENOMIC DNA]</scope>
    <source>
        <strain evidence="2 3">CS03</strain>
    </source>
</reference>
<dbReference type="PANTHER" id="PTHR43591">
    <property type="entry name" value="METHYLTRANSFERASE"/>
    <property type="match status" value="1"/>
</dbReference>
<dbReference type="GO" id="GO:0008757">
    <property type="term" value="F:S-adenosylmethionine-dependent methyltransferase activity"/>
    <property type="evidence" value="ECO:0007669"/>
    <property type="project" value="InterPro"/>
</dbReference>
<sequence>MKDLFVDLTPEQYENFAIIGTSIWNSYLRKRLLEEMATITSEKNSLLDVGMGTGHMLFNLLDAPELSHYHLNGIDLDLRMVTFCREKIKKHAVQSKITVYEGSASALPFNEQMFSLIYGRSIIHHWSEPQKGLQEVCRVLDKGGIAIIHEPLADADEKAIKLFNEEREKCGVPNMSIDEKYTLEQIQLLLSSCQMKNIEYHVKKGTGIGALGCEILIKKKV</sequence>
<gene>
    <name evidence="2" type="ORF">XBW1_3734</name>
</gene>
<dbReference type="InterPro" id="IPR029063">
    <property type="entry name" value="SAM-dependent_MTases_sf"/>
</dbReference>
<keyword evidence="2" id="KW-0808">Transferase</keyword>
<accession>A0A0B6XBW3</accession>
<dbReference type="InterPro" id="IPR013216">
    <property type="entry name" value="Methyltransf_11"/>
</dbReference>
<dbReference type="KEGG" id="xbv:XBW1_3734"/>
<proteinExistence type="predicted"/>
<dbReference type="EMBL" id="FO818637">
    <property type="protein sequence ID" value="CDM91090.1"/>
    <property type="molecule type" value="Genomic_DNA"/>
</dbReference>
<protein>
    <submittedName>
        <fullName evidence="2">Putative UbiE/COQ5 methyltransferase</fullName>
    </submittedName>
</protein>
<feature type="domain" description="Methyltransferase type 11" evidence="1">
    <location>
        <begin position="47"/>
        <end position="148"/>
    </location>
</feature>
<dbReference type="AlphaFoldDB" id="A0A0B6XBW3"/>
<name>A0A0B6XBW3_XENBV</name>